<dbReference type="EMBL" id="KN848064">
    <property type="protein sequence ID" value="KIY02194.1"/>
    <property type="molecule type" value="Genomic_DNA"/>
</dbReference>
<comment type="similarity">
    <text evidence="4">Belongs to the metallo-dependent hydrolases superfamily. Adenosine and AMP deaminases family. Adenine deaminase type 2 subfamily.</text>
</comment>
<comment type="catalytic activity">
    <reaction evidence="4">
        <text>adenine + H2O + H(+) = hypoxanthine + NH4(+)</text>
        <dbReference type="Rhea" id="RHEA:23688"/>
        <dbReference type="ChEBI" id="CHEBI:15377"/>
        <dbReference type="ChEBI" id="CHEBI:15378"/>
        <dbReference type="ChEBI" id="CHEBI:16708"/>
        <dbReference type="ChEBI" id="CHEBI:17368"/>
        <dbReference type="ChEBI" id="CHEBI:28938"/>
        <dbReference type="EC" id="3.5.4.2"/>
    </reaction>
</comment>
<sequence>MASDAPTQHQSSEEVDLKTFIARMPKAELHVHLEGCLTPDLARALAARNNLPPPPSLAHLEEPSSPEAGTGYAFHDLTSFLQVYYPNMAVLVTAEDFSDLALAYLRKAHSQNVKHVELFFDPQAHTSRGVPFPTVIRGYRHGIVTAQRTLGISASLIMCFLRDHSAEYAMSTLMESLPYKDSIIGVGLDSDERDNPPSKFASVFQRASREGYLLTMHCDIDQPNTLTHIGQAIEDIQVERIDHGTNIIDSPRLVEIIKERRIGLTCCPISNSVVTSDFKGREILSLLRQGVKVTINSDDPAYFRGYVNENMLKMAEGTDVTKRELIQLERNAFSISWISSWRRNHFLQMLDEYEKTMLGNVEGETLVNGI</sequence>
<dbReference type="PANTHER" id="PTHR43114:SF7">
    <property type="entry name" value="ADENOSINE DEAMINASE DOMAIN-CONTAINING PROTEIN"/>
    <property type="match status" value="1"/>
</dbReference>
<feature type="binding site" evidence="4">
    <location>
        <position position="298"/>
    </location>
    <ligand>
        <name>Zn(2+)</name>
        <dbReference type="ChEBI" id="CHEBI:29105"/>
        <note>catalytic</note>
    </ligand>
</feature>
<dbReference type="AlphaFoldDB" id="A0A0D2KZI4"/>
<dbReference type="GO" id="GO:0008270">
    <property type="term" value="F:zinc ion binding"/>
    <property type="evidence" value="ECO:0007669"/>
    <property type="project" value="UniProtKB-UniRule"/>
</dbReference>
<keyword evidence="3 4" id="KW-0862">Zinc</keyword>
<dbReference type="InterPro" id="IPR028892">
    <property type="entry name" value="ADE"/>
</dbReference>
<dbReference type="GeneID" id="27708078"/>
<accession>A0A0D2KZI4</accession>
<dbReference type="InterPro" id="IPR001365">
    <property type="entry name" value="A_deaminase_dom"/>
</dbReference>
<keyword evidence="2 4" id="KW-0378">Hydrolase</keyword>
<comment type="subcellular location">
    <subcellularLocation>
        <location evidence="4">Cytoplasm</location>
    </subcellularLocation>
    <subcellularLocation>
        <location evidence="4">Nucleus</location>
    </subcellularLocation>
</comment>
<dbReference type="NCBIfam" id="TIGR01430">
    <property type="entry name" value="aden_deam"/>
    <property type="match status" value="1"/>
</dbReference>
<dbReference type="InterPro" id="IPR032466">
    <property type="entry name" value="Metal_Hydrolase"/>
</dbReference>
<feature type="binding site" evidence="4">
    <location>
        <position position="32"/>
    </location>
    <ligand>
        <name>Zn(2+)</name>
        <dbReference type="ChEBI" id="CHEBI:29105"/>
        <note>catalytic</note>
    </ligand>
</feature>
<dbReference type="SUPFAM" id="SSF51556">
    <property type="entry name" value="Metallo-dependent hydrolases"/>
    <property type="match status" value="1"/>
</dbReference>
<proteinExistence type="inferred from homology"/>
<evidence type="ECO:0000256" key="2">
    <source>
        <dbReference type="ARBA" id="ARBA00022801"/>
    </source>
</evidence>
<keyword evidence="4" id="KW-0963">Cytoplasm</keyword>
<name>A0A0D2KZI4_9EURO</name>
<dbReference type="GO" id="GO:0005829">
    <property type="term" value="C:cytosol"/>
    <property type="evidence" value="ECO:0007669"/>
    <property type="project" value="TreeGrafter"/>
</dbReference>
<evidence type="ECO:0000256" key="1">
    <source>
        <dbReference type="ARBA" id="ARBA00022723"/>
    </source>
</evidence>
<dbReference type="Gene3D" id="3.20.20.140">
    <property type="entry name" value="Metal-dependent hydrolases"/>
    <property type="match status" value="1"/>
</dbReference>
<evidence type="ECO:0000313" key="6">
    <source>
        <dbReference type="EMBL" id="KIY02194.1"/>
    </source>
</evidence>
<organism evidence="6 7">
    <name type="scientific">Fonsecaea multimorphosa CBS 102226</name>
    <dbReference type="NCBI Taxonomy" id="1442371"/>
    <lineage>
        <taxon>Eukaryota</taxon>
        <taxon>Fungi</taxon>
        <taxon>Dikarya</taxon>
        <taxon>Ascomycota</taxon>
        <taxon>Pezizomycotina</taxon>
        <taxon>Eurotiomycetes</taxon>
        <taxon>Chaetothyriomycetidae</taxon>
        <taxon>Chaetothyriales</taxon>
        <taxon>Herpotrichiellaceae</taxon>
        <taxon>Fonsecaea</taxon>
    </lineage>
</organism>
<dbReference type="OrthoDB" id="272271at2759"/>
<gene>
    <name evidence="4" type="primary">AAH1</name>
    <name evidence="6" type="ORF">Z520_02332</name>
</gene>
<dbReference type="GO" id="GO:0009117">
    <property type="term" value="P:nucleotide metabolic process"/>
    <property type="evidence" value="ECO:0007669"/>
    <property type="project" value="UniProtKB-KW"/>
</dbReference>
<comment type="cofactor">
    <cofactor evidence="4">
        <name>Zn(2+)</name>
        <dbReference type="ChEBI" id="CHEBI:29105"/>
    </cofactor>
    <text evidence="4">Binds 1 zinc ion per subunit.</text>
</comment>
<evidence type="ECO:0000256" key="3">
    <source>
        <dbReference type="ARBA" id="ARBA00022833"/>
    </source>
</evidence>
<keyword evidence="4" id="KW-0539">Nucleus</keyword>
<evidence type="ECO:0000256" key="4">
    <source>
        <dbReference type="HAMAP-Rule" id="MF_03145"/>
    </source>
</evidence>
<dbReference type="STRING" id="1442371.A0A0D2KZI4"/>
<dbReference type="InterPro" id="IPR006330">
    <property type="entry name" value="Ado/ade_deaminase"/>
</dbReference>
<feature type="binding site" evidence="4">
    <location>
        <position position="30"/>
    </location>
    <ligand>
        <name>Zn(2+)</name>
        <dbReference type="ChEBI" id="CHEBI:29105"/>
        <note>catalytic</note>
    </ligand>
</feature>
<evidence type="ECO:0000313" key="7">
    <source>
        <dbReference type="Proteomes" id="UP000053411"/>
    </source>
</evidence>
<dbReference type="GO" id="GO:0000034">
    <property type="term" value="F:adenine deaminase activity"/>
    <property type="evidence" value="ECO:0007669"/>
    <property type="project" value="UniProtKB-UniRule"/>
</dbReference>
<keyword evidence="7" id="KW-1185">Reference proteome</keyword>
<dbReference type="VEuPathDB" id="FungiDB:Z520_02332"/>
<keyword evidence="1 4" id="KW-0479">Metal-binding</keyword>
<dbReference type="GO" id="GO:0005634">
    <property type="term" value="C:nucleus"/>
    <property type="evidence" value="ECO:0007669"/>
    <property type="project" value="UniProtKB-SubCell"/>
</dbReference>
<keyword evidence="4" id="KW-0546">Nucleotide metabolism</keyword>
<dbReference type="Proteomes" id="UP000053411">
    <property type="component" value="Unassembled WGS sequence"/>
</dbReference>
<dbReference type="Pfam" id="PF00962">
    <property type="entry name" value="A_deaminase"/>
    <property type="match status" value="1"/>
</dbReference>
<dbReference type="PANTHER" id="PTHR43114">
    <property type="entry name" value="ADENINE DEAMINASE"/>
    <property type="match status" value="1"/>
</dbReference>
<comment type="caution">
    <text evidence="4">Lacks conserved residue(s) required for the propagation of feature annotation.</text>
</comment>
<evidence type="ECO:0000259" key="5">
    <source>
        <dbReference type="Pfam" id="PF00962"/>
    </source>
</evidence>
<protein>
    <recommendedName>
        <fullName evidence="4">Adenine deaminase</fullName>
        <shortName evidence="4">ADE</shortName>
        <ecNumber evidence="4">3.5.4.2</ecNumber>
    </recommendedName>
    <alternativeName>
        <fullName evidence="4">Adenine aminohydrolase</fullName>
        <shortName evidence="4">AAH</shortName>
    </alternativeName>
</protein>
<feature type="domain" description="Adenosine deaminase" evidence="5">
    <location>
        <begin position="25"/>
        <end position="352"/>
    </location>
</feature>
<dbReference type="GO" id="GO:0043103">
    <property type="term" value="P:hypoxanthine salvage"/>
    <property type="evidence" value="ECO:0007669"/>
    <property type="project" value="UniProtKB-UniRule"/>
</dbReference>
<dbReference type="HAMAP" id="MF_01962">
    <property type="entry name" value="Adenine_deaminase"/>
    <property type="match status" value="1"/>
</dbReference>
<feature type="binding site" evidence="4">
    <location>
        <position position="299"/>
    </location>
    <ligand>
        <name>substrate</name>
    </ligand>
</feature>
<dbReference type="GO" id="GO:0006146">
    <property type="term" value="P:adenine catabolic process"/>
    <property type="evidence" value="ECO:0007669"/>
    <property type="project" value="UniProtKB-UniRule"/>
</dbReference>
<feature type="binding site" evidence="4">
    <location>
        <position position="217"/>
    </location>
    <ligand>
        <name>Zn(2+)</name>
        <dbReference type="ChEBI" id="CHEBI:29105"/>
        <note>catalytic</note>
    </ligand>
</feature>
<feature type="site" description="Important for catalytic activity" evidence="4">
    <location>
        <position position="243"/>
    </location>
</feature>
<dbReference type="RefSeq" id="XP_016636316.1">
    <property type="nucleotide sequence ID" value="XM_016772846.1"/>
</dbReference>
<comment type="function">
    <text evidence="4">Catalyzes the hydrolytic deamination of adenine to hypoxanthine. Plays an important role in the purine salvage pathway and in nitrogen catabolism.</text>
</comment>
<reference evidence="6 7" key="1">
    <citation type="submission" date="2015-01" db="EMBL/GenBank/DDBJ databases">
        <title>The Genome Sequence of Fonsecaea multimorphosa CBS 102226.</title>
        <authorList>
            <consortium name="The Broad Institute Genomics Platform"/>
            <person name="Cuomo C."/>
            <person name="de Hoog S."/>
            <person name="Gorbushina A."/>
            <person name="Stielow B."/>
            <person name="Teixiera M."/>
            <person name="Abouelleil A."/>
            <person name="Chapman S.B."/>
            <person name="Priest M."/>
            <person name="Young S.K."/>
            <person name="Wortman J."/>
            <person name="Nusbaum C."/>
            <person name="Birren B."/>
        </authorList>
    </citation>
    <scope>NUCLEOTIDE SEQUENCE [LARGE SCALE GENOMIC DNA]</scope>
    <source>
        <strain evidence="6 7">CBS 102226</strain>
    </source>
</reference>
<dbReference type="EC" id="3.5.4.2" evidence="4"/>